<keyword evidence="2" id="KW-1185">Reference proteome</keyword>
<gene>
    <name evidence="1" type="ORF">QK289_04305</name>
</gene>
<dbReference type="Proteomes" id="UP001243286">
    <property type="component" value="Unassembled WGS sequence"/>
</dbReference>
<name>A0ABT6R047_9BACL</name>
<sequence length="138" mass="15721">MIHVNLPRGDYVVLVEINREVLLCHSLEEADQAERDRYELVGRMSERLPSEVIGPSIADFVRFSTGFIGETVTWSEAEEAFFCQQFETFDGSPLGEDLTGIDANRWRAVLVRYYSYVTIGKIIPFEVSEESDGTVPFF</sequence>
<dbReference type="EMBL" id="JASBQV010000004">
    <property type="protein sequence ID" value="MDI3234220.1"/>
    <property type="molecule type" value="Genomic_DNA"/>
</dbReference>
<reference evidence="1 2" key="1">
    <citation type="submission" date="2023-04" db="EMBL/GenBank/DDBJ databases">
        <title>Antarctic isolates genomes.</title>
        <authorList>
            <person name="Dimov S.G."/>
        </authorList>
    </citation>
    <scope>NUCLEOTIDE SEQUENCE [LARGE SCALE GENOMIC DNA]</scope>
    <source>
        <strain evidence="1 2">AL19</strain>
    </source>
</reference>
<organism evidence="1 2">
    <name type="scientific">Exiguobacterium antarcticum</name>
    <dbReference type="NCBI Taxonomy" id="132920"/>
    <lineage>
        <taxon>Bacteria</taxon>
        <taxon>Bacillati</taxon>
        <taxon>Bacillota</taxon>
        <taxon>Bacilli</taxon>
        <taxon>Bacillales</taxon>
        <taxon>Bacillales Family XII. Incertae Sedis</taxon>
        <taxon>Exiguobacterium</taxon>
    </lineage>
</organism>
<evidence type="ECO:0000313" key="2">
    <source>
        <dbReference type="Proteomes" id="UP001243286"/>
    </source>
</evidence>
<evidence type="ECO:0000313" key="1">
    <source>
        <dbReference type="EMBL" id="MDI3234220.1"/>
    </source>
</evidence>
<comment type="caution">
    <text evidence="1">The sequence shown here is derived from an EMBL/GenBank/DDBJ whole genome shotgun (WGS) entry which is preliminary data.</text>
</comment>
<accession>A0ABT6R047</accession>
<proteinExistence type="predicted"/>
<protein>
    <submittedName>
        <fullName evidence="1">Uncharacterized protein</fullName>
    </submittedName>
</protein>
<dbReference type="RefSeq" id="WP_026829724.1">
    <property type="nucleotide sequence ID" value="NZ_JASBQV010000004.1"/>
</dbReference>